<feature type="transmembrane region" description="Helical" evidence="1">
    <location>
        <begin position="57"/>
        <end position="76"/>
    </location>
</feature>
<evidence type="ECO:0000313" key="3">
    <source>
        <dbReference type="Proteomes" id="UP000460318"/>
    </source>
</evidence>
<evidence type="ECO:0000256" key="1">
    <source>
        <dbReference type="SAM" id="Phobius"/>
    </source>
</evidence>
<dbReference type="AlphaFoldDB" id="A0A7X3IN25"/>
<dbReference type="Pfam" id="PF10825">
    <property type="entry name" value="DUF2752"/>
    <property type="match status" value="1"/>
</dbReference>
<feature type="transmembrane region" description="Helical" evidence="1">
    <location>
        <begin position="88"/>
        <end position="106"/>
    </location>
</feature>
<keyword evidence="1" id="KW-0812">Transmembrane</keyword>
<comment type="caution">
    <text evidence="2">The sequence shown here is derived from an EMBL/GenBank/DDBJ whole genome shotgun (WGS) entry which is preliminary data.</text>
</comment>
<name>A0A7X3IN25_9BACL</name>
<keyword evidence="3" id="KW-1185">Reference proteome</keyword>
<organism evidence="2 3">
    <name type="scientific">Paenibacillus dendrobii</name>
    <dbReference type="NCBI Taxonomy" id="2691084"/>
    <lineage>
        <taxon>Bacteria</taxon>
        <taxon>Bacillati</taxon>
        <taxon>Bacillota</taxon>
        <taxon>Bacilli</taxon>
        <taxon>Bacillales</taxon>
        <taxon>Paenibacillaceae</taxon>
        <taxon>Paenibacillus</taxon>
    </lineage>
</organism>
<keyword evidence="1" id="KW-0472">Membrane</keyword>
<protein>
    <submittedName>
        <fullName evidence="2">DUF2752 domain-containing protein</fullName>
    </submittedName>
</protein>
<evidence type="ECO:0000313" key="2">
    <source>
        <dbReference type="EMBL" id="MWV46306.1"/>
    </source>
</evidence>
<sequence>MRGAALAAAGLLYLKVWLPVTHIHVPCIFHELTGLYCPGCGITRVVLSLLSLDVVQAFRYNPLVFTLIPLYTMYGIAHKRKRKRIGNAIMAVMLILTLAFGLLRNLPTFHYLAPTELL</sequence>
<gene>
    <name evidence="2" type="ORF">GRF59_22130</name>
</gene>
<dbReference type="RefSeq" id="WP_160499905.1">
    <property type="nucleotide sequence ID" value="NZ_WUBI01000004.1"/>
</dbReference>
<dbReference type="InterPro" id="IPR021215">
    <property type="entry name" value="DUF2752"/>
</dbReference>
<keyword evidence="1" id="KW-1133">Transmembrane helix</keyword>
<dbReference type="Proteomes" id="UP000460318">
    <property type="component" value="Unassembled WGS sequence"/>
</dbReference>
<reference evidence="2 3" key="1">
    <citation type="submission" date="2019-12" db="EMBL/GenBank/DDBJ databases">
        <title>Paenibacillus sp. nov., an endophytic bacterium isolated from the stem of Dendrobium.</title>
        <authorList>
            <person name="Zhao R."/>
        </authorList>
    </citation>
    <scope>NUCLEOTIDE SEQUENCE [LARGE SCALE GENOMIC DNA]</scope>
    <source>
        <strain evidence="2 3">HJL G12</strain>
    </source>
</reference>
<dbReference type="EMBL" id="WUBI01000004">
    <property type="protein sequence ID" value="MWV46306.1"/>
    <property type="molecule type" value="Genomic_DNA"/>
</dbReference>
<accession>A0A7X3IN25</accession>
<proteinExistence type="predicted"/>